<feature type="domain" description="DUF4274" evidence="1">
    <location>
        <begin position="21"/>
        <end position="66"/>
    </location>
</feature>
<dbReference type="RefSeq" id="WP_166518986.1">
    <property type="nucleotide sequence ID" value="NZ_JAAABJ010000374.1"/>
</dbReference>
<name>A0A845PX38_9FLAO</name>
<dbReference type="EMBL" id="JAAABJ010000374">
    <property type="protein sequence ID" value="NAW50660.1"/>
    <property type="molecule type" value="Genomic_DNA"/>
</dbReference>
<dbReference type="AlphaFoldDB" id="A0A845PX38"/>
<comment type="caution">
    <text evidence="2">The sequence shown here is derived from an EMBL/GenBank/DDBJ whole genome shotgun (WGS) entry which is preliminary data.</text>
</comment>
<gene>
    <name evidence="2" type="ORF">GNY06_04425</name>
</gene>
<dbReference type="Proteomes" id="UP000553459">
    <property type="component" value="Unassembled WGS sequence"/>
</dbReference>
<accession>A0A845PX38</accession>
<keyword evidence="3" id="KW-1185">Reference proteome</keyword>
<reference evidence="2 3" key="1">
    <citation type="submission" date="2019-11" db="EMBL/GenBank/DDBJ databases">
        <title>Characterization of Elizabethkingia argenteiflava sp. nov., isolated from inner surface of Soybean Pods.</title>
        <authorList>
            <person name="Mo S."/>
        </authorList>
    </citation>
    <scope>NUCLEOTIDE SEQUENCE [LARGE SCALE GENOMIC DNA]</scope>
    <source>
        <strain evidence="2 3">YB22</strain>
    </source>
</reference>
<evidence type="ECO:0000313" key="3">
    <source>
        <dbReference type="Proteomes" id="UP000553459"/>
    </source>
</evidence>
<protein>
    <submittedName>
        <fullName evidence="2">DUF4274 domain-containing protein</fullName>
    </submittedName>
</protein>
<evidence type="ECO:0000259" key="1">
    <source>
        <dbReference type="Pfam" id="PF14096"/>
    </source>
</evidence>
<organism evidence="2 3">
    <name type="scientific">Elizabethkingia argenteiflava</name>
    <dbReference type="NCBI Taxonomy" id="2681556"/>
    <lineage>
        <taxon>Bacteria</taxon>
        <taxon>Pseudomonadati</taxon>
        <taxon>Bacteroidota</taxon>
        <taxon>Flavobacteriia</taxon>
        <taxon>Flavobacteriales</taxon>
        <taxon>Weeksellaceae</taxon>
        <taxon>Elizabethkingia</taxon>
    </lineage>
</organism>
<dbReference type="InterPro" id="IPR025369">
    <property type="entry name" value="DUF4274"/>
</dbReference>
<sequence length="149" mass="18151">MEENQIEQIAVNKIIDFAKTQSTKVWHQMVMDWNWDNYMTFINWLVENPNTDKATILMIYWKSDPSTDFLNKKLIEDHYFKEYYKQHLFSFDPKDDEGDDWTSYISEESKKEIPQLMFQKLSGEKIPYPEEFIEGMPENLFYEIEELYD</sequence>
<evidence type="ECO:0000313" key="2">
    <source>
        <dbReference type="EMBL" id="NAW50660.1"/>
    </source>
</evidence>
<dbReference type="Pfam" id="PF14096">
    <property type="entry name" value="DUF4274"/>
    <property type="match status" value="1"/>
</dbReference>
<proteinExistence type="predicted"/>